<evidence type="ECO:0000313" key="10">
    <source>
        <dbReference type="Proteomes" id="UP000216312"/>
    </source>
</evidence>
<dbReference type="InterPro" id="IPR050171">
    <property type="entry name" value="MFS_Transporters"/>
</dbReference>
<dbReference type="SUPFAM" id="SSF103473">
    <property type="entry name" value="MFS general substrate transporter"/>
    <property type="match status" value="1"/>
</dbReference>
<gene>
    <name evidence="9" type="ORF">CGW93_03055</name>
</gene>
<keyword evidence="3" id="KW-1003">Cell membrane</keyword>
<dbReference type="PANTHER" id="PTHR23517">
    <property type="entry name" value="RESISTANCE PROTEIN MDTM, PUTATIVE-RELATED-RELATED"/>
    <property type="match status" value="1"/>
</dbReference>
<evidence type="ECO:0000256" key="2">
    <source>
        <dbReference type="ARBA" id="ARBA00022448"/>
    </source>
</evidence>
<dbReference type="GO" id="GO:0005886">
    <property type="term" value="C:plasma membrane"/>
    <property type="evidence" value="ECO:0007669"/>
    <property type="project" value="UniProtKB-SubCell"/>
</dbReference>
<comment type="subcellular location">
    <subcellularLocation>
        <location evidence="1">Cell membrane</location>
        <topology evidence="1">Multi-pass membrane protein</topology>
    </subcellularLocation>
</comment>
<evidence type="ECO:0000256" key="3">
    <source>
        <dbReference type="ARBA" id="ARBA00022475"/>
    </source>
</evidence>
<feature type="transmembrane region" description="Helical" evidence="7">
    <location>
        <begin position="94"/>
        <end position="117"/>
    </location>
</feature>
<organism evidence="9 10">
    <name type="scientific">candidate division WOR-3 bacterium 4484_18</name>
    <dbReference type="NCBI Taxonomy" id="2020626"/>
    <lineage>
        <taxon>Bacteria</taxon>
        <taxon>Bacteria division WOR-3</taxon>
    </lineage>
</organism>
<feature type="transmembrane region" description="Helical" evidence="7">
    <location>
        <begin position="42"/>
        <end position="62"/>
    </location>
</feature>
<feature type="transmembrane region" description="Helical" evidence="7">
    <location>
        <begin position="236"/>
        <end position="253"/>
    </location>
</feature>
<sequence>MGRNVKVLSITVLLILIPLFSWNYLLPLYLKELGATDKVIGISYTLFSLSFTLAQFVGGYLSDRCGRKLMIVVPTYLMIPFYGLMGTADHWVPVAAFYIAANICSALQSPSFISMIAESSTHKGTAFGIYEGFVALGITVGPLLGAYMVYRIAIPGLILLTAGMALIVAVIRTVLLKETKPVTDRPNVDTRVTFGVNLRWFLLAATCLFLVFSFTIYGPFLTLYQREVFNLTKSKINLYFAIGGLLSAMVSLVGGKATDRFGAKLILATSVVTHPLLILLWVFTGNFTFFILSFTFSQFCYISYFAMLSSLVGDHVRGRLVGLFGTITGIVSSVGPYVGMYAKLHVDVKAPFYLAMLLGVLALMVLRNVRNSSD</sequence>
<reference evidence="10" key="1">
    <citation type="submission" date="2017-07" db="EMBL/GenBank/DDBJ databases">
        <title>Novel pathways for hydrocarbon cycling and metabolic interdependencies in hydrothermal sediment communities.</title>
        <authorList>
            <person name="Dombrowski N."/>
            <person name="Seitz K."/>
            <person name="Teske A."/>
            <person name="Baker B."/>
        </authorList>
    </citation>
    <scope>NUCLEOTIDE SEQUENCE [LARGE SCALE GENOMIC DNA]</scope>
</reference>
<evidence type="ECO:0000313" key="9">
    <source>
        <dbReference type="EMBL" id="OYV02958.1"/>
    </source>
</evidence>
<feature type="transmembrane region" description="Helical" evidence="7">
    <location>
        <begin position="7"/>
        <end position="30"/>
    </location>
</feature>
<feature type="transmembrane region" description="Helical" evidence="7">
    <location>
        <begin position="129"/>
        <end position="150"/>
    </location>
</feature>
<dbReference type="InterPro" id="IPR020846">
    <property type="entry name" value="MFS_dom"/>
</dbReference>
<evidence type="ECO:0000256" key="4">
    <source>
        <dbReference type="ARBA" id="ARBA00022692"/>
    </source>
</evidence>
<keyword evidence="2" id="KW-0813">Transport</keyword>
<evidence type="ECO:0000256" key="5">
    <source>
        <dbReference type="ARBA" id="ARBA00022989"/>
    </source>
</evidence>
<keyword evidence="5 7" id="KW-1133">Transmembrane helix</keyword>
<feature type="transmembrane region" description="Helical" evidence="7">
    <location>
        <begin position="320"/>
        <end position="338"/>
    </location>
</feature>
<evidence type="ECO:0000256" key="6">
    <source>
        <dbReference type="ARBA" id="ARBA00023136"/>
    </source>
</evidence>
<feature type="transmembrane region" description="Helical" evidence="7">
    <location>
        <begin position="350"/>
        <end position="369"/>
    </location>
</feature>
<comment type="caution">
    <text evidence="9">The sequence shown here is derived from an EMBL/GenBank/DDBJ whole genome shotgun (WGS) entry which is preliminary data.</text>
</comment>
<feature type="transmembrane region" description="Helical" evidence="7">
    <location>
        <begin position="196"/>
        <end position="216"/>
    </location>
</feature>
<feature type="transmembrane region" description="Helical" evidence="7">
    <location>
        <begin position="265"/>
        <end position="283"/>
    </location>
</feature>
<dbReference type="GO" id="GO:0022857">
    <property type="term" value="F:transmembrane transporter activity"/>
    <property type="evidence" value="ECO:0007669"/>
    <property type="project" value="InterPro"/>
</dbReference>
<dbReference type="EMBL" id="NMUJ01000033">
    <property type="protein sequence ID" value="OYV02958.1"/>
    <property type="molecule type" value="Genomic_DNA"/>
</dbReference>
<evidence type="ECO:0000256" key="1">
    <source>
        <dbReference type="ARBA" id="ARBA00004651"/>
    </source>
</evidence>
<dbReference type="AlphaFoldDB" id="A0A257LTF0"/>
<name>A0A257LTF0_UNCW3</name>
<protein>
    <recommendedName>
        <fullName evidence="8">Major facilitator superfamily (MFS) profile domain-containing protein</fullName>
    </recommendedName>
</protein>
<feature type="transmembrane region" description="Helical" evidence="7">
    <location>
        <begin position="156"/>
        <end position="175"/>
    </location>
</feature>
<dbReference type="CDD" id="cd17325">
    <property type="entry name" value="MFS_MdtG_SLC18_like"/>
    <property type="match status" value="1"/>
</dbReference>
<dbReference type="PROSITE" id="PS50850">
    <property type="entry name" value="MFS"/>
    <property type="match status" value="1"/>
</dbReference>
<feature type="domain" description="Major facilitator superfamily (MFS) profile" evidence="8">
    <location>
        <begin position="1"/>
        <end position="374"/>
    </location>
</feature>
<evidence type="ECO:0000256" key="7">
    <source>
        <dbReference type="SAM" id="Phobius"/>
    </source>
</evidence>
<evidence type="ECO:0000259" key="8">
    <source>
        <dbReference type="PROSITE" id="PS50850"/>
    </source>
</evidence>
<feature type="transmembrane region" description="Helical" evidence="7">
    <location>
        <begin position="289"/>
        <end position="308"/>
    </location>
</feature>
<dbReference type="Pfam" id="PF07690">
    <property type="entry name" value="MFS_1"/>
    <property type="match status" value="1"/>
</dbReference>
<keyword evidence="4 7" id="KW-0812">Transmembrane</keyword>
<dbReference type="InterPro" id="IPR036259">
    <property type="entry name" value="MFS_trans_sf"/>
</dbReference>
<dbReference type="PANTHER" id="PTHR23517:SF3">
    <property type="entry name" value="INTEGRAL MEMBRANE TRANSPORT PROTEIN"/>
    <property type="match status" value="1"/>
</dbReference>
<dbReference type="Gene3D" id="1.20.1250.20">
    <property type="entry name" value="MFS general substrate transporter like domains"/>
    <property type="match status" value="2"/>
</dbReference>
<dbReference type="InterPro" id="IPR011701">
    <property type="entry name" value="MFS"/>
</dbReference>
<accession>A0A257LTF0</accession>
<feature type="transmembrane region" description="Helical" evidence="7">
    <location>
        <begin position="69"/>
        <end position="88"/>
    </location>
</feature>
<proteinExistence type="predicted"/>
<keyword evidence="6 7" id="KW-0472">Membrane</keyword>
<dbReference type="Proteomes" id="UP000216312">
    <property type="component" value="Unassembled WGS sequence"/>
</dbReference>